<dbReference type="InterPro" id="IPR020095">
    <property type="entry name" value="PsdUridine_synth_TruA_C"/>
</dbReference>
<accession>A0AAD5PB12</accession>
<comment type="caution">
    <text evidence="9">The sequence shown here is derived from an EMBL/GenBank/DDBJ whole genome shotgun (WGS) entry which is preliminary data.</text>
</comment>
<evidence type="ECO:0000256" key="7">
    <source>
        <dbReference type="SAM" id="MobiDB-lite"/>
    </source>
</evidence>
<evidence type="ECO:0000256" key="6">
    <source>
        <dbReference type="PIRSR" id="PIRSR641708-2"/>
    </source>
</evidence>
<dbReference type="FunFam" id="3.30.70.580:FF:000002">
    <property type="entry name" value="tRNA pseudouridine synthase"/>
    <property type="match status" value="1"/>
</dbReference>
<sequence length="452" mass="52615">MFKYIFRNRYCSCIITRRWYNTAASSLETTPLRHSKRIKSKQERRDHFKEHSRKAIGETTPGPGVNGSQEPRRPKKKIALYLGFNGSGYQGMQWNPPATSIEQTLFEALCKAGAVSNLNSSDPKKVQMNRAARTDKGVHAAGNIVSLKMIVEDPHIVERINSYLPEQIRIWGYSHVMGGFHAKNSCNAREYEYWLPTYALMSPSSSKPMKRRREFPTDIRIASLDDNSNNDQNNTAYGYIEPNSPKEFARKNEYRIDTERYEKLKQAMNKFLGTHNFHNYTIARAFKDPSANRHMMQIQVHEPSYFQGTEWVNIKLRGQSFMLHQIRKMISMAMLVTRSNSPLSIIDRSFEETKINIPKAPALGLLLDQPLFQHYNQRVENRSDREPIHFDNFQDQMKEFKQEWIYSKIFETDKTDQVFDNFILMVDSQVGPAFKYINEQGIIPPESVIYLK</sequence>
<evidence type="ECO:0000313" key="9">
    <source>
        <dbReference type="EMBL" id="KAI9250206.1"/>
    </source>
</evidence>
<feature type="region of interest" description="Disordered" evidence="7">
    <location>
        <begin position="33"/>
        <end position="72"/>
    </location>
</feature>
<dbReference type="AlphaFoldDB" id="A0AAD5PB12"/>
<comment type="catalytic activity">
    <reaction evidence="4">
        <text>a uridine in tRNA = a pseudouridine in tRNA</text>
        <dbReference type="Rhea" id="RHEA:54572"/>
        <dbReference type="Rhea" id="RHEA-COMP:13339"/>
        <dbReference type="Rhea" id="RHEA-COMP:13934"/>
        <dbReference type="ChEBI" id="CHEBI:65314"/>
        <dbReference type="ChEBI" id="CHEBI:65315"/>
    </reaction>
</comment>
<dbReference type="NCBIfam" id="TIGR00071">
    <property type="entry name" value="hisT_truA"/>
    <property type="match status" value="1"/>
</dbReference>
<dbReference type="InterPro" id="IPR041708">
    <property type="entry name" value="PUS1/PUS2-like"/>
</dbReference>
<evidence type="ECO:0000259" key="8">
    <source>
        <dbReference type="Pfam" id="PF01416"/>
    </source>
</evidence>
<feature type="domain" description="Pseudouridine synthase I TruA alpha/beta" evidence="8">
    <location>
        <begin position="267"/>
        <end position="368"/>
    </location>
</feature>
<reference evidence="9" key="1">
    <citation type="journal article" date="2022" name="IScience">
        <title>Evolution of zygomycete secretomes and the origins of terrestrial fungal ecologies.</title>
        <authorList>
            <person name="Chang Y."/>
            <person name="Wang Y."/>
            <person name="Mondo S."/>
            <person name="Ahrendt S."/>
            <person name="Andreopoulos W."/>
            <person name="Barry K."/>
            <person name="Beard J."/>
            <person name="Benny G.L."/>
            <person name="Blankenship S."/>
            <person name="Bonito G."/>
            <person name="Cuomo C."/>
            <person name="Desiro A."/>
            <person name="Gervers K.A."/>
            <person name="Hundley H."/>
            <person name="Kuo A."/>
            <person name="LaButti K."/>
            <person name="Lang B.F."/>
            <person name="Lipzen A."/>
            <person name="O'Donnell K."/>
            <person name="Pangilinan J."/>
            <person name="Reynolds N."/>
            <person name="Sandor L."/>
            <person name="Smith M.E."/>
            <person name="Tsang A."/>
            <person name="Grigoriev I.V."/>
            <person name="Stajich J.E."/>
            <person name="Spatafora J.W."/>
        </authorList>
    </citation>
    <scope>NUCLEOTIDE SEQUENCE</scope>
    <source>
        <strain evidence="9">RSA 2281</strain>
    </source>
</reference>
<protein>
    <submittedName>
        <fullName evidence="9">Pseudouridine synthase</fullName>
    </submittedName>
</protein>
<dbReference type="CDD" id="cd02568">
    <property type="entry name" value="PseudoU_synth_PUS1_PUS2"/>
    <property type="match status" value="1"/>
</dbReference>
<dbReference type="SUPFAM" id="SSF55120">
    <property type="entry name" value="Pseudouridine synthase"/>
    <property type="match status" value="1"/>
</dbReference>
<dbReference type="EMBL" id="JAIXMP010000033">
    <property type="protein sequence ID" value="KAI9250206.1"/>
    <property type="molecule type" value="Genomic_DNA"/>
</dbReference>
<evidence type="ECO:0000256" key="1">
    <source>
        <dbReference type="ARBA" id="ARBA00009375"/>
    </source>
</evidence>
<dbReference type="GO" id="GO:0009982">
    <property type="term" value="F:pseudouridine synthase activity"/>
    <property type="evidence" value="ECO:0007669"/>
    <property type="project" value="InterPro"/>
</dbReference>
<dbReference type="GO" id="GO:0031119">
    <property type="term" value="P:tRNA pseudouridine synthesis"/>
    <property type="evidence" value="ECO:0007669"/>
    <property type="project" value="InterPro"/>
</dbReference>
<keyword evidence="2" id="KW-0819">tRNA processing</keyword>
<dbReference type="InterPro" id="IPR001406">
    <property type="entry name" value="PsdUridine_synth_TruA"/>
</dbReference>
<feature type="binding site" evidence="6">
    <location>
        <position position="191"/>
    </location>
    <ligand>
        <name>substrate</name>
    </ligand>
</feature>
<evidence type="ECO:0000256" key="2">
    <source>
        <dbReference type="ARBA" id="ARBA00022694"/>
    </source>
</evidence>
<dbReference type="GO" id="GO:1990481">
    <property type="term" value="P:mRNA pseudouridine synthesis"/>
    <property type="evidence" value="ECO:0007669"/>
    <property type="project" value="TreeGrafter"/>
</dbReference>
<keyword evidence="10" id="KW-1185">Reference proteome</keyword>
<dbReference type="Gene3D" id="3.30.70.660">
    <property type="entry name" value="Pseudouridine synthase I, catalytic domain, C-terminal subdomain"/>
    <property type="match status" value="1"/>
</dbReference>
<dbReference type="InterPro" id="IPR020094">
    <property type="entry name" value="TruA/RsuA/RluB/E/F_N"/>
</dbReference>
<comment type="similarity">
    <text evidence="1">Belongs to the tRNA pseudouridine synthase TruA family.</text>
</comment>
<dbReference type="Gene3D" id="3.30.70.580">
    <property type="entry name" value="Pseudouridine synthase I, catalytic domain, N-terminal subdomain"/>
    <property type="match status" value="1"/>
</dbReference>
<dbReference type="PANTHER" id="PTHR11142:SF4">
    <property type="entry name" value="PSEUDOURIDYLATE SYNTHASE 1 HOMOLOG"/>
    <property type="match status" value="1"/>
</dbReference>
<evidence type="ECO:0000256" key="5">
    <source>
        <dbReference type="PIRSR" id="PIRSR641708-1"/>
    </source>
</evidence>
<reference evidence="9" key="2">
    <citation type="submission" date="2023-02" db="EMBL/GenBank/DDBJ databases">
        <authorList>
            <consortium name="DOE Joint Genome Institute"/>
            <person name="Mondo S.J."/>
            <person name="Chang Y."/>
            <person name="Wang Y."/>
            <person name="Ahrendt S."/>
            <person name="Andreopoulos W."/>
            <person name="Barry K."/>
            <person name="Beard J."/>
            <person name="Benny G.L."/>
            <person name="Blankenship S."/>
            <person name="Bonito G."/>
            <person name="Cuomo C."/>
            <person name="Desiro A."/>
            <person name="Gervers K.A."/>
            <person name="Hundley H."/>
            <person name="Kuo A."/>
            <person name="LaButti K."/>
            <person name="Lang B.F."/>
            <person name="Lipzen A."/>
            <person name="O'Donnell K."/>
            <person name="Pangilinan J."/>
            <person name="Reynolds N."/>
            <person name="Sandor L."/>
            <person name="Smith M.W."/>
            <person name="Tsang A."/>
            <person name="Grigoriev I.V."/>
            <person name="Stajich J.E."/>
            <person name="Spatafora J.W."/>
        </authorList>
    </citation>
    <scope>NUCLEOTIDE SEQUENCE</scope>
    <source>
        <strain evidence="9">RSA 2281</strain>
    </source>
</reference>
<proteinExistence type="inferred from homology"/>
<dbReference type="GO" id="GO:0005634">
    <property type="term" value="C:nucleus"/>
    <property type="evidence" value="ECO:0007669"/>
    <property type="project" value="TreeGrafter"/>
</dbReference>
<feature type="active site" description="Nucleophile" evidence="5">
    <location>
        <position position="135"/>
    </location>
</feature>
<dbReference type="PANTHER" id="PTHR11142">
    <property type="entry name" value="PSEUDOURIDYLATE SYNTHASE"/>
    <property type="match status" value="1"/>
</dbReference>
<evidence type="ECO:0000256" key="3">
    <source>
        <dbReference type="ARBA" id="ARBA00023235"/>
    </source>
</evidence>
<name>A0AAD5PB12_9FUNG</name>
<dbReference type="Pfam" id="PF01416">
    <property type="entry name" value="PseudoU_synth_1"/>
    <property type="match status" value="1"/>
</dbReference>
<dbReference type="InterPro" id="IPR020097">
    <property type="entry name" value="PsdUridine_synth_TruA_a/b_dom"/>
</dbReference>
<dbReference type="Proteomes" id="UP001209540">
    <property type="component" value="Unassembled WGS sequence"/>
</dbReference>
<feature type="compositionally biased region" description="Basic and acidic residues" evidence="7">
    <location>
        <begin position="40"/>
        <end position="56"/>
    </location>
</feature>
<evidence type="ECO:0000256" key="4">
    <source>
        <dbReference type="ARBA" id="ARBA00036943"/>
    </source>
</evidence>
<dbReference type="InterPro" id="IPR020103">
    <property type="entry name" value="PsdUridine_synth_cat_dom_sf"/>
</dbReference>
<keyword evidence="3" id="KW-0413">Isomerase</keyword>
<dbReference type="GO" id="GO:0003723">
    <property type="term" value="F:RNA binding"/>
    <property type="evidence" value="ECO:0007669"/>
    <property type="project" value="InterPro"/>
</dbReference>
<gene>
    <name evidence="9" type="ORF">BDA99DRAFT_541920</name>
</gene>
<organism evidence="9 10">
    <name type="scientific">Phascolomyces articulosus</name>
    <dbReference type="NCBI Taxonomy" id="60185"/>
    <lineage>
        <taxon>Eukaryota</taxon>
        <taxon>Fungi</taxon>
        <taxon>Fungi incertae sedis</taxon>
        <taxon>Mucoromycota</taxon>
        <taxon>Mucoromycotina</taxon>
        <taxon>Mucoromycetes</taxon>
        <taxon>Mucorales</taxon>
        <taxon>Lichtheimiaceae</taxon>
        <taxon>Phascolomyces</taxon>
    </lineage>
</organism>
<evidence type="ECO:0000313" key="10">
    <source>
        <dbReference type="Proteomes" id="UP001209540"/>
    </source>
</evidence>